<feature type="compositionally biased region" description="Basic and acidic residues" evidence="1">
    <location>
        <begin position="103"/>
        <end position="113"/>
    </location>
</feature>
<feature type="region of interest" description="Disordered" evidence="1">
    <location>
        <begin position="103"/>
        <end position="123"/>
    </location>
</feature>
<dbReference type="EnsemblMetazoa" id="OVOC8631.1">
    <property type="protein sequence ID" value="OVOC8631.1"/>
    <property type="gene ID" value="WBGene00245440"/>
</dbReference>
<dbReference type="EMBL" id="CMVM020000249">
    <property type="status" value="NOT_ANNOTATED_CDS"/>
    <property type="molecule type" value="Genomic_DNA"/>
</dbReference>
<evidence type="ECO:0000256" key="1">
    <source>
        <dbReference type="SAM" id="MobiDB-lite"/>
    </source>
</evidence>
<organism evidence="2 3">
    <name type="scientific">Onchocerca volvulus</name>
    <dbReference type="NCBI Taxonomy" id="6282"/>
    <lineage>
        <taxon>Eukaryota</taxon>
        <taxon>Metazoa</taxon>
        <taxon>Ecdysozoa</taxon>
        <taxon>Nematoda</taxon>
        <taxon>Chromadorea</taxon>
        <taxon>Rhabditida</taxon>
        <taxon>Spirurina</taxon>
        <taxon>Spiruromorpha</taxon>
        <taxon>Filarioidea</taxon>
        <taxon>Onchocercidae</taxon>
        <taxon>Onchocerca</taxon>
    </lineage>
</organism>
<proteinExistence type="predicted"/>
<dbReference type="Proteomes" id="UP000024404">
    <property type="component" value="Unassembled WGS sequence"/>
</dbReference>
<sequence length="135" mass="15228">MKENLPPIGVHENITRKLEQLVADMTRQLIANASDKEDVEVEVKMLFGKLVGSPKDKISQNSINKNLCPMRRISVSPKTSSVNHAYSITSHYSSPIQQITIEKDRTSTNEKIKEKRKSKRNSGSFDIVTFRKSVG</sequence>
<name>A0A8R1Y812_ONCVO</name>
<dbReference type="OMA" id="LCPMRRI"/>
<reference evidence="3" key="1">
    <citation type="submission" date="2013-10" db="EMBL/GenBank/DDBJ databases">
        <title>Genome sequencing of Onchocerca volvulus.</title>
        <authorList>
            <person name="Cotton J."/>
            <person name="Tsai J."/>
            <person name="Stanley E."/>
            <person name="Tracey A."/>
            <person name="Holroyd N."/>
            <person name="Lustigman S."/>
            <person name="Berriman M."/>
        </authorList>
    </citation>
    <scope>NUCLEOTIDE SEQUENCE</scope>
</reference>
<reference evidence="2" key="2">
    <citation type="submission" date="2022-06" db="UniProtKB">
        <authorList>
            <consortium name="EnsemblMetazoa"/>
        </authorList>
    </citation>
    <scope>IDENTIFICATION</scope>
</reference>
<keyword evidence="3" id="KW-1185">Reference proteome</keyword>
<protein>
    <submittedName>
        <fullName evidence="2">Uncharacterized protein</fullName>
    </submittedName>
</protein>
<accession>A0A8R1Y812</accession>
<evidence type="ECO:0000313" key="2">
    <source>
        <dbReference type="EnsemblMetazoa" id="OVOC8631.1"/>
    </source>
</evidence>
<evidence type="ECO:0000313" key="3">
    <source>
        <dbReference type="Proteomes" id="UP000024404"/>
    </source>
</evidence>
<dbReference type="AlphaFoldDB" id="A0A8R1Y812"/>